<protein>
    <recommendedName>
        <fullName evidence="4">ABC transmembrane type-1 domain-containing protein</fullName>
    </recommendedName>
</protein>
<reference evidence="2 3" key="1">
    <citation type="journal article" date="2016" name="Mol. Biol. Evol.">
        <title>Comparative Genomics of Early-Diverging Mushroom-Forming Fungi Provides Insights into the Origins of Lignocellulose Decay Capabilities.</title>
        <authorList>
            <person name="Nagy L.G."/>
            <person name="Riley R."/>
            <person name="Tritt A."/>
            <person name="Adam C."/>
            <person name="Daum C."/>
            <person name="Floudas D."/>
            <person name="Sun H."/>
            <person name="Yadav J.S."/>
            <person name="Pangilinan J."/>
            <person name="Larsson K.H."/>
            <person name="Matsuura K."/>
            <person name="Barry K."/>
            <person name="Labutti K."/>
            <person name="Kuo R."/>
            <person name="Ohm R.A."/>
            <person name="Bhattacharya S.S."/>
            <person name="Shirouzu T."/>
            <person name="Yoshinaga Y."/>
            <person name="Martin F.M."/>
            <person name="Grigoriev I.V."/>
            <person name="Hibbett D.S."/>
        </authorList>
    </citation>
    <scope>NUCLEOTIDE SEQUENCE [LARGE SCALE GENOMIC DNA]</scope>
    <source>
        <strain evidence="2 3">HHB12029</strain>
    </source>
</reference>
<feature type="non-terminal residue" evidence="2">
    <location>
        <position position="68"/>
    </location>
</feature>
<name>A0A165C1T4_EXIGL</name>
<dbReference type="Proteomes" id="UP000077266">
    <property type="component" value="Unassembled WGS sequence"/>
</dbReference>
<keyword evidence="1" id="KW-0472">Membrane</keyword>
<evidence type="ECO:0000313" key="2">
    <source>
        <dbReference type="EMBL" id="KZV81663.1"/>
    </source>
</evidence>
<dbReference type="OrthoDB" id="3258143at2759"/>
<dbReference type="PANTHER" id="PTHR33481:SF1">
    <property type="entry name" value="ENDONUCLEASE_EXONUCLEASE_PHOSPHATASE DOMAIN-CONTAINING PROTEIN-RELATED"/>
    <property type="match status" value="1"/>
</dbReference>
<dbReference type="EMBL" id="KV426377">
    <property type="protein sequence ID" value="KZV81663.1"/>
    <property type="molecule type" value="Genomic_DNA"/>
</dbReference>
<organism evidence="2 3">
    <name type="scientific">Exidia glandulosa HHB12029</name>
    <dbReference type="NCBI Taxonomy" id="1314781"/>
    <lineage>
        <taxon>Eukaryota</taxon>
        <taxon>Fungi</taxon>
        <taxon>Dikarya</taxon>
        <taxon>Basidiomycota</taxon>
        <taxon>Agaricomycotina</taxon>
        <taxon>Agaricomycetes</taxon>
        <taxon>Auriculariales</taxon>
        <taxon>Exidiaceae</taxon>
        <taxon>Exidia</taxon>
    </lineage>
</organism>
<feature type="transmembrane region" description="Helical" evidence="1">
    <location>
        <begin position="44"/>
        <end position="66"/>
    </location>
</feature>
<evidence type="ECO:0000256" key="1">
    <source>
        <dbReference type="SAM" id="Phobius"/>
    </source>
</evidence>
<feature type="non-terminal residue" evidence="2">
    <location>
        <position position="1"/>
    </location>
</feature>
<dbReference type="AlphaFoldDB" id="A0A165C1T4"/>
<dbReference type="PANTHER" id="PTHR33481">
    <property type="entry name" value="REVERSE TRANSCRIPTASE"/>
    <property type="match status" value="1"/>
</dbReference>
<proteinExistence type="predicted"/>
<keyword evidence="3" id="KW-1185">Reference proteome</keyword>
<accession>A0A165C1T4</accession>
<keyword evidence="1" id="KW-0812">Transmembrane</keyword>
<sequence length="68" mass="7394">RWLGIYWDAKLQFGAHVKRMAARADGVVDALAMLGNTMSGMPPILLRSVHIACTLSILCFGAAVWYTG</sequence>
<evidence type="ECO:0008006" key="4">
    <source>
        <dbReference type="Google" id="ProtNLM"/>
    </source>
</evidence>
<keyword evidence="1" id="KW-1133">Transmembrane helix</keyword>
<gene>
    <name evidence="2" type="ORF">EXIGLDRAFT_567478</name>
</gene>
<evidence type="ECO:0000313" key="3">
    <source>
        <dbReference type="Proteomes" id="UP000077266"/>
    </source>
</evidence>
<dbReference type="InParanoid" id="A0A165C1T4"/>